<name>A0ABT6AV32_9BURK</name>
<dbReference type="Gene3D" id="1.10.620.20">
    <property type="entry name" value="Ribonucleotide Reductase, subunit A"/>
    <property type="match status" value="1"/>
</dbReference>
<dbReference type="Proteomes" id="UP001216674">
    <property type="component" value="Unassembled WGS sequence"/>
</dbReference>
<organism evidence="1 2">
    <name type="scientific">Cupriavidus basilensis</name>
    <dbReference type="NCBI Taxonomy" id="68895"/>
    <lineage>
        <taxon>Bacteria</taxon>
        <taxon>Pseudomonadati</taxon>
        <taxon>Pseudomonadota</taxon>
        <taxon>Betaproteobacteria</taxon>
        <taxon>Burkholderiales</taxon>
        <taxon>Burkholderiaceae</taxon>
        <taxon>Cupriavidus</taxon>
    </lineage>
</organism>
<dbReference type="InterPro" id="IPR012348">
    <property type="entry name" value="RNR-like"/>
</dbReference>
<protein>
    <submittedName>
        <fullName evidence="1">Ferritin-like domain-containing protein</fullName>
    </submittedName>
</protein>
<dbReference type="InterPro" id="IPR009078">
    <property type="entry name" value="Ferritin-like_SF"/>
</dbReference>
<dbReference type="CDD" id="cd00657">
    <property type="entry name" value="Ferritin_like"/>
    <property type="match status" value="1"/>
</dbReference>
<keyword evidence="2" id="KW-1185">Reference proteome</keyword>
<reference evidence="1 2" key="1">
    <citation type="submission" date="2023-03" db="EMBL/GenBank/DDBJ databases">
        <title>Draft assemblies of triclosan tolerant bacteria isolated from returned activated sludge.</title>
        <authorList>
            <person name="Van Hamelsveld S."/>
        </authorList>
    </citation>
    <scope>NUCLEOTIDE SEQUENCE [LARGE SCALE GENOMIC DNA]</scope>
    <source>
        <strain evidence="1 2">GW210010_S58</strain>
    </source>
</reference>
<proteinExistence type="predicted"/>
<dbReference type="RefSeq" id="WP_276266927.1">
    <property type="nucleotide sequence ID" value="NZ_JARJLM010000439.1"/>
</dbReference>
<dbReference type="SUPFAM" id="SSF47240">
    <property type="entry name" value="Ferritin-like"/>
    <property type="match status" value="1"/>
</dbReference>
<comment type="caution">
    <text evidence="1">The sequence shown here is derived from an EMBL/GenBank/DDBJ whole genome shotgun (WGS) entry which is preliminary data.</text>
</comment>
<evidence type="ECO:0000313" key="2">
    <source>
        <dbReference type="Proteomes" id="UP001216674"/>
    </source>
</evidence>
<dbReference type="EMBL" id="JARJLM010000439">
    <property type="protein sequence ID" value="MDF3836459.1"/>
    <property type="molecule type" value="Genomic_DNA"/>
</dbReference>
<gene>
    <name evidence="1" type="ORF">P3W85_26415</name>
</gene>
<evidence type="ECO:0000313" key="1">
    <source>
        <dbReference type="EMBL" id="MDF3836459.1"/>
    </source>
</evidence>
<sequence>MSSLHRYTLPVVQTGWSIGSQVATEFNWEYDNENSKLLQLYETSKKQQWNASDRIDWSQQLDPENPQELDDRMIPIYGTPLWDKLGHQDRIEVRRHQQAHSLSQFLHGEQGALMVSARIVQMVPGMDAKFYAATQTMDEARHVEAYSRLLHEKVGILYPITPGLKSLLETILTDSRWDFCYLGMQVLVEGLALAAFQRIRDFSRNPLAASINAYVMQDEARHVAFGRTALRGYYPQLTEAERKEREDFVIEACYLMRDRFDQKEVWGRLGLPEDECAKAVRESENMRQFRHRLFSRIVPTVKDIGLWSPRVQSAFADMGAIEFANVDVEAQFAQDQKIAEEFDARRHVTDAIDAAQAGAQH</sequence>
<dbReference type="Pfam" id="PF11583">
    <property type="entry name" value="AurF"/>
    <property type="match status" value="1"/>
</dbReference>
<dbReference type="InterPro" id="IPR025859">
    <property type="entry name" value="AurF/CmlI"/>
</dbReference>
<accession>A0ABT6AV32</accession>